<dbReference type="RefSeq" id="WP_156185904.1">
    <property type="nucleotide sequence ID" value="NZ_JACHEK010000004.1"/>
</dbReference>
<comment type="caution">
    <text evidence="1">The sequence shown here is derived from an EMBL/GenBank/DDBJ whole genome shotgun (WGS) entry which is preliminary data.</text>
</comment>
<name>A0A841JSK9_9BACT</name>
<evidence type="ECO:0000313" key="2">
    <source>
        <dbReference type="Proteomes" id="UP000538666"/>
    </source>
</evidence>
<keyword evidence="2" id="KW-1185">Reference proteome</keyword>
<proteinExistence type="predicted"/>
<gene>
    <name evidence="1" type="ORF">HNQ77_002092</name>
</gene>
<accession>A0A841JSK9</accession>
<evidence type="ECO:0000313" key="1">
    <source>
        <dbReference type="EMBL" id="MBB6144140.1"/>
    </source>
</evidence>
<dbReference type="EMBL" id="JACHEK010000004">
    <property type="protein sequence ID" value="MBB6144140.1"/>
    <property type="molecule type" value="Genomic_DNA"/>
</dbReference>
<dbReference type="AlphaFoldDB" id="A0A841JSK9"/>
<organism evidence="1 2">
    <name type="scientific">Silvibacterium bohemicum</name>
    <dbReference type="NCBI Taxonomy" id="1577686"/>
    <lineage>
        <taxon>Bacteria</taxon>
        <taxon>Pseudomonadati</taxon>
        <taxon>Acidobacteriota</taxon>
        <taxon>Terriglobia</taxon>
        <taxon>Terriglobales</taxon>
        <taxon>Acidobacteriaceae</taxon>
        <taxon>Silvibacterium</taxon>
    </lineage>
</organism>
<protein>
    <submittedName>
        <fullName evidence="1">Uncharacterized protein</fullName>
    </submittedName>
</protein>
<reference evidence="1 2" key="1">
    <citation type="submission" date="2020-08" db="EMBL/GenBank/DDBJ databases">
        <title>Genomic Encyclopedia of Type Strains, Phase IV (KMG-IV): sequencing the most valuable type-strain genomes for metagenomic binning, comparative biology and taxonomic classification.</title>
        <authorList>
            <person name="Goeker M."/>
        </authorList>
    </citation>
    <scope>NUCLEOTIDE SEQUENCE [LARGE SCALE GENOMIC DNA]</scope>
    <source>
        <strain evidence="1 2">DSM 103733</strain>
    </source>
</reference>
<sequence length="55" mass="6203">MSEAKTTKQTKRNPHVEIGIVKYRNIWKALPNISQGFGTQEGRIFTLTRKLGSDG</sequence>
<dbReference type="Proteomes" id="UP000538666">
    <property type="component" value="Unassembled WGS sequence"/>
</dbReference>